<dbReference type="Proteomes" id="UP000007962">
    <property type="component" value="Chromosome"/>
</dbReference>
<evidence type="ECO:0000313" key="3">
    <source>
        <dbReference type="Proteomes" id="UP000007962"/>
    </source>
</evidence>
<dbReference type="STRING" id="471853.Bcav_2013"/>
<dbReference type="RefSeq" id="WP_015882508.1">
    <property type="nucleotide sequence ID" value="NC_012669.1"/>
</dbReference>
<feature type="region of interest" description="Disordered" evidence="1">
    <location>
        <begin position="81"/>
        <end position="103"/>
    </location>
</feature>
<reference evidence="2 3" key="1">
    <citation type="journal article" date="2009" name="Stand. Genomic Sci.">
        <title>Complete genome sequence of Beutenbergia cavernae type strain (HKI 0122).</title>
        <authorList>
            <person name="Land M."/>
            <person name="Pukall R."/>
            <person name="Abt B."/>
            <person name="Goker M."/>
            <person name="Rohde M."/>
            <person name="Glavina Del Rio T."/>
            <person name="Tice H."/>
            <person name="Copeland A."/>
            <person name="Cheng J.F."/>
            <person name="Lucas S."/>
            <person name="Chen F."/>
            <person name="Nolan M."/>
            <person name="Bruce D."/>
            <person name="Goodwin L."/>
            <person name="Pitluck S."/>
            <person name="Ivanova N."/>
            <person name="Mavromatis K."/>
            <person name="Ovchinnikova G."/>
            <person name="Pati A."/>
            <person name="Chen A."/>
            <person name="Palaniappan K."/>
            <person name="Hauser L."/>
            <person name="Chang Y.J."/>
            <person name="Jefferies C.C."/>
            <person name="Saunders E."/>
            <person name="Brettin T."/>
            <person name="Detter J.C."/>
            <person name="Han C."/>
            <person name="Chain P."/>
            <person name="Bristow J."/>
            <person name="Eisen J.A."/>
            <person name="Markowitz V."/>
            <person name="Hugenholtz P."/>
            <person name="Kyrpides N.C."/>
            <person name="Klenk H.P."/>
            <person name="Lapidus A."/>
        </authorList>
    </citation>
    <scope>NUCLEOTIDE SEQUENCE [LARGE SCALE GENOMIC DNA]</scope>
    <source>
        <strain evidence="3">ATCC BAA-8 / DSM 12333 / NBRC 16432</strain>
    </source>
</reference>
<evidence type="ECO:0000313" key="2">
    <source>
        <dbReference type="EMBL" id="ACQ80268.1"/>
    </source>
</evidence>
<gene>
    <name evidence="2" type="ordered locus">Bcav_2013</name>
</gene>
<sequence length="111" mass="11858">MRRIFWIGVGAAAAVLVVRQLAQARAKADAAAEAFTPAGFADLVARGVDTLRDVGTEIAAAMREHEAELRADLLPPPDEVAAARARRASAPRPARGRDEDDGADAELYEFF</sequence>
<dbReference type="HOGENOM" id="CLU_2153398_0_0_11"/>
<name>C5C5S7_BEUC1</name>
<accession>C5C5S7</accession>
<evidence type="ECO:0008006" key="4">
    <source>
        <dbReference type="Google" id="ProtNLM"/>
    </source>
</evidence>
<dbReference type="EMBL" id="CP001618">
    <property type="protein sequence ID" value="ACQ80268.1"/>
    <property type="molecule type" value="Genomic_DNA"/>
</dbReference>
<dbReference type="KEGG" id="bcv:Bcav_2013"/>
<keyword evidence="3" id="KW-1185">Reference proteome</keyword>
<evidence type="ECO:0000256" key="1">
    <source>
        <dbReference type="SAM" id="MobiDB-lite"/>
    </source>
</evidence>
<proteinExistence type="predicted"/>
<organism evidence="2 3">
    <name type="scientific">Beutenbergia cavernae (strain ATCC BAA-8 / DSM 12333 / CCUG 43141 / JCM 11478 / NBRC 16432 / NCIMB 13614 / HKI 0122)</name>
    <dbReference type="NCBI Taxonomy" id="471853"/>
    <lineage>
        <taxon>Bacteria</taxon>
        <taxon>Bacillati</taxon>
        <taxon>Actinomycetota</taxon>
        <taxon>Actinomycetes</taxon>
        <taxon>Micrococcales</taxon>
        <taxon>Beutenbergiaceae</taxon>
        <taxon>Beutenbergia</taxon>
    </lineage>
</organism>
<protein>
    <recommendedName>
        <fullName evidence="4">Secreted protein</fullName>
    </recommendedName>
</protein>
<dbReference type="AlphaFoldDB" id="C5C5S7"/>